<dbReference type="InterPro" id="IPR001647">
    <property type="entry name" value="HTH_TetR"/>
</dbReference>
<evidence type="ECO:0000259" key="6">
    <source>
        <dbReference type="PROSITE" id="PS50977"/>
    </source>
</evidence>
<evidence type="ECO:0000256" key="4">
    <source>
        <dbReference type="PROSITE-ProRule" id="PRU00335"/>
    </source>
</evidence>
<dbReference type="InterPro" id="IPR050109">
    <property type="entry name" value="HTH-type_TetR-like_transc_reg"/>
</dbReference>
<feature type="domain" description="HTH tetR-type" evidence="6">
    <location>
        <begin position="66"/>
        <end position="126"/>
    </location>
</feature>
<reference evidence="7 8" key="1">
    <citation type="submission" date="2022-11" db="EMBL/GenBank/DDBJ databases">
        <title>Genome Sequencing of Nocardia sp. ON39_IFM12276 and assembly.</title>
        <authorList>
            <person name="Shimojima M."/>
            <person name="Toyokawa M."/>
            <person name="Uesaka K."/>
        </authorList>
    </citation>
    <scope>NUCLEOTIDE SEQUENCE [LARGE SCALE GENOMIC DNA]</scope>
    <source>
        <strain evidence="7 8">IFM 12276</strain>
    </source>
</reference>
<accession>A0ABM8CW93</accession>
<evidence type="ECO:0000256" key="1">
    <source>
        <dbReference type="ARBA" id="ARBA00023015"/>
    </source>
</evidence>
<keyword evidence="3" id="KW-0804">Transcription</keyword>
<keyword evidence="2 4" id="KW-0238">DNA-binding</keyword>
<feature type="DNA-binding region" description="H-T-H motif" evidence="4">
    <location>
        <begin position="89"/>
        <end position="108"/>
    </location>
</feature>
<name>A0ABM8CW93_9NOCA</name>
<organism evidence="7 8">
    <name type="scientific">Nocardia sputorum</name>
    <dbReference type="NCBI Taxonomy" id="2984338"/>
    <lineage>
        <taxon>Bacteria</taxon>
        <taxon>Bacillati</taxon>
        <taxon>Actinomycetota</taxon>
        <taxon>Actinomycetes</taxon>
        <taxon>Mycobacteriales</taxon>
        <taxon>Nocardiaceae</taxon>
        <taxon>Nocardia</taxon>
    </lineage>
</organism>
<dbReference type="PROSITE" id="PS50977">
    <property type="entry name" value="HTH_TETR_2"/>
    <property type="match status" value="1"/>
</dbReference>
<dbReference type="InterPro" id="IPR009057">
    <property type="entry name" value="Homeodomain-like_sf"/>
</dbReference>
<evidence type="ECO:0000256" key="5">
    <source>
        <dbReference type="SAM" id="MobiDB-lite"/>
    </source>
</evidence>
<feature type="compositionally biased region" description="Basic and acidic residues" evidence="5">
    <location>
        <begin position="32"/>
        <end position="47"/>
    </location>
</feature>
<dbReference type="PANTHER" id="PTHR30055">
    <property type="entry name" value="HTH-TYPE TRANSCRIPTIONAL REGULATOR RUTR"/>
    <property type="match status" value="1"/>
</dbReference>
<sequence>MQVPLRLDLSVAESEHPPQSSLRCGSSGPLVQDRRVDDGDLPGDSRQEYLMPPNSGPRRPAQERAKATREHILDSAARLFGEHGIAETSTSRIATEAGVSVGTVYRYFTDRTVMVDKLIERLVENAEERFTQHVFGLTGQTTAELMASILEVITDELMANAQLIRALSGGVSFYDTGIPELELRLRLFAKVLVIQLLGPGDDHKYDIMSIVLINTGIAAALRASVLEIDNSQRQQALSVTARAVAAWIESERPQGSA</sequence>
<proteinExistence type="predicted"/>
<evidence type="ECO:0000256" key="3">
    <source>
        <dbReference type="ARBA" id="ARBA00023163"/>
    </source>
</evidence>
<evidence type="ECO:0000256" key="2">
    <source>
        <dbReference type="ARBA" id="ARBA00023125"/>
    </source>
</evidence>
<keyword evidence="1" id="KW-0805">Transcription regulation</keyword>
<evidence type="ECO:0000313" key="8">
    <source>
        <dbReference type="Proteomes" id="UP001317870"/>
    </source>
</evidence>
<dbReference type="PRINTS" id="PR00455">
    <property type="entry name" value="HTHTETR"/>
</dbReference>
<dbReference type="Gene3D" id="1.10.357.10">
    <property type="entry name" value="Tetracycline Repressor, domain 2"/>
    <property type="match status" value="1"/>
</dbReference>
<dbReference type="EMBL" id="AP026978">
    <property type="protein sequence ID" value="BDT99250.1"/>
    <property type="molecule type" value="Genomic_DNA"/>
</dbReference>
<gene>
    <name evidence="7" type="ORF">IFM12276_22790</name>
</gene>
<feature type="region of interest" description="Disordered" evidence="5">
    <location>
        <begin position="10"/>
        <end position="66"/>
    </location>
</feature>
<keyword evidence="8" id="KW-1185">Reference proteome</keyword>
<dbReference type="PANTHER" id="PTHR30055:SF234">
    <property type="entry name" value="HTH-TYPE TRANSCRIPTIONAL REGULATOR BETI"/>
    <property type="match status" value="1"/>
</dbReference>
<dbReference type="Pfam" id="PF00440">
    <property type="entry name" value="TetR_N"/>
    <property type="match status" value="1"/>
</dbReference>
<protein>
    <recommendedName>
        <fullName evidence="6">HTH tetR-type domain-containing protein</fullName>
    </recommendedName>
</protein>
<dbReference type="Proteomes" id="UP001317870">
    <property type="component" value="Chromosome"/>
</dbReference>
<dbReference type="SUPFAM" id="SSF46689">
    <property type="entry name" value="Homeodomain-like"/>
    <property type="match status" value="1"/>
</dbReference>
<evidence type="ECO:0000313" key="7">
    <source>
        <dbReference type="EMBL" id="BDT99250.1"/>
    </source>
</evidence>